<dbReference type="Proteomes" id="UP000623129">
    <property type="component" value="Unassembled WGS sequence"/>
</dbReference>
<dbReference type="PANTHER" id="PTHR47591:SF13">
    <property type="entry name" value="OS02G0293900 PROTEIN"/>
    <property type="match status" value="1"/>
</dbReference>
<keyword evidence="1" id="KW-0862">Zinc</keyword>
<keyword evidence="5" id="KW-1185">Reference proteome</keyword>
<dbReference type="SUPFAM" id="SSF57667">
    <property type="entry name" value="beta-beta-alpha zinc fingers"/>
    <property type="match status" value="1"/>
</dbReference>
<dbReference type="Pfam" id="PF13912">
    <property type="entry name" value="zf-C2H2_6"/>
    <property type="match status" value="1"/>
</dbReference>
<keyword evidence="1" id="KW-0479">Metal-binding</keyword>
<comment type="caution">
    <text evidence="4">The sequence shown here is derived from an EMBL/GenBank/DDBJ whole genome shotgun (WGS) entry which is preliminary data.</text>
</comment>
<feature type="compositionally biased region" description="Low complexity" evidence="2">
    <location>
        <begin position="1"/>
        <end position="19"/>
    </location>
</feature>
<sequence>MSNLHLSLYSLSASSGETPPLKPKRTKKKPNTNPSTETSIFKTNNVSPCSECGKQFNTWKALFGHMRCHPERQWRGMNKKPKPKPRQKQQDWEVHISDEVTNAALILMQMSGRSFREMCIESLHERKTSNLCIDLNLPPPVEED</sequence>
<dbReference type="InterPro" id="IPR013087">
    <property type="entry name" value="Znf_C2H2_type"/>
</dbReference>
<dbReference type="SMART" id="SM00355">
    <property type="entry name" value="ZnF_C2H2"/>
    <property type="match status" value="1"/>
</dbReference>
<feature type="region of interest" description="Disordered" evidence="2">
    <location>
        <begin position="1"/>
        <end position="39"/>
    </location>
</feature>
<gene>
    <name evidence="4" type="ORF">FCM35_KLT05880</name>
</gene>
<dbReference type="EMBL" id="SWLB01000015">
    <property type="protein sequence ID" value="KAF3328802.1"/>
    <property type="molecule type" value="Genomic_DNA"/>
</dbReference>
<evidence type="ECO:0000256" key="1">
    <source>
        <dbReference type="PROSITE-ProRule" id="PRU00042"/>
    </source>
</evidence>
<organism evidence="4 5">
    <name type="scientific">Carex littledalei</name>
    <dbReference type="NCBI Taxonomy" id="544730"/>
    <lineage>
        <taxon>Eukaryota</taxon>
        <taxon>Viridiplantae</taxon>
        <taxon>Streptophyta</taxon>
        <taxon>Embryophyta</taxon>
        <taxon>Tracheophyta</taxon>
        <taxon>Spermatophyta</taxon>
        <taxon>Magnoliopsida</taxon>
        <taxon>Liliopsida</taxon>
        <taxon>Poales</taxon>
        <taxon>Cyperaceae</taxon>
        <taxon>Cyperoideae</taxon>
        <taxon>Cariceae</taxon>
        <taxon>Carex</taxon>
        <taxon>Carex subgen. Euthyceras</taxon>
    </lineage>
</organism>
<evidence type="ECO:0000259" key="3">
    <source>
        <dbReference type="PROSITE" id="PS50157"/>
    </source>
</evidence>
<dbReference type="GO" id="GO:0008270">
    <property type="term" value="F:zinc ion binding"/>
    <property type="evidence" value="ECO:0007669"/>
    <property type="project" value="UniProtKB-KW"/>
</dbReference>
<dbReference type="OrthoDB" id="6077919at2759"/>
<protein>
    <submittedName>
        <fullName evidence="4">Zinc finger protein ZAT3</fullName>
    </submittedName>
</protein>
<dbReference type="Gene3D" id="3.30.160.60">
    <property type="entry name" value="Classic Zinc Finger"/>
    <property type="match status" value="1"/>
</dbReference>
<dbReference type="InterPro" id="IPR036236">
    <property type="entry name" value="Znf_C2H2_sf"/>
</dbReference>
<reference evidence="4" key="1">
    <citation type="submission" date="2020-01" db="EMBL/GenBank/DDBJ databases">
        <title>Genome sequence of Kobresia littledalei, the first chromosome-level genome in the family Cyperaceae.</title>
        <authorList>
            <person name="Qu G."/>
        </authorList>
    </citation>
    <scope>NUCLEOTIDE SEQUENCE</scope>
    <source>
        <strain evidence="4">C.B.Clarke</strain>
        <tissue evidence="4">Leaf</tissue>
    </source>
</reference>
<evidence type="ECO:0000256" key="2">
    <source>
        <dbReference type="SAM" id="MobiDB-lite"/>
    </source>
</evidence>
<dbReference type="PROSITE" id="PS50157">
    <property type="entry name" value="ZINC_FINGER_C2H2_2"/>
    <property type="match status" value="1"/>
</dbReference>
<keyword evidence="1" id="KW-0863">Zinc-finger</keyword>
<feature type="domain" description="C2H2-type" evidence="3">
    <location>
        <begin position="47"/>
        <end position="74"/>
    </location>
</feature>
<proteinExistence type="predicted"/>
<evidence type="ECO:0000313" key="4">
    <source>
        <dbReference type="EMBL" id="KAF3328802.1"/>
    </source>
</evidence>
<feature type="region of interest" description="Disordered" evidence="2">
    <location>
        <begin position="73"/>
        <end position="92"/>
    </location>
</feature>
<dbReference type="PANTHER" id="PTHR47591">
    <property type="entry name" value="ZINC FINGER PROTEIN ZAT2-RELATED"/>
    <property type="match status" value="1"/>
</dbReference>
<dbReference type="AlphaFoldDB" id="A0A833QYJ3"/>
<name>A0A833QYJ3_9POAL</name>
<evidence type="ECO:0000313" key="5">
    <source>
        <dbReference type="Proteomes" id="UP000623129"/>
    </source>
</evidence>
<dbReference type="PROSITE" id="PS00028">
    <property type="entry name" value="ZINC_FINGER_C2H2_1"/>
    <property type="match status" value="1"/>
</dbReference>
<accession>A0A833QYJ3</accession>
<feature type="compositionally biased region" description="Basic residues" evidence="2">
    <location>
        <begin position="77"/>
        <end position="87"/>
    </location>
</feature>